<dbReference type="InterPro" id="IPR036291">
    <property type="entry name" value="NAD(P)-bd_dom_sf"/>
</dbReference>
<protein>
    <submittedName>
        <fullName evidence="5">Pyrroline-5-carboxylate reductase</fullName>
        <ecNumber evidence="5">1.5.1.2</ecNumber>
    </submittedName>
</protein>
<evidence type="ECO:0000256" key="1">
    <source>
        <dbReference type="ARBA" id="ARBA00005525"/>
    </source>
</evidence>
<dbReference type="AlphaFoldDB" id="A0AAW9ILM0"/>
<dbReference type="Gene3D" id="3.40.50.720">
    <property type="entry name" value="NAD(P)-binding Rossmann-like Domain"/>
    <property type="match status" value="1"/>
</dbReference>
<dbReference type="InterPro" id="IPR028939">
    <property type="entry name" value="P5C_Rdtase_cat_N"/>
</dbReference>
<dbReference type="EC" id="1.5.1.2" evidence="5"/>
<dbReference type="RefSeq" id="WP_322459684.1">
    <property type="nucleotide sequence ID" value="NZ_WNVC01001664.1"/>
</dbReference>
<feature type="non-terminal residue" evidence="5">
    <location>
        <position position="97"/>
    </location>
</feature>
<reference evidence="5" key="1">
    <citation type="submission" date="2019-11" db="EMBL/GenBank/DDBJ databases">
        <title>Characterization of Clostridium perfringens isolates from swine manure treated agricultural soils.</title>
        <authorList>
            <person name="Wushke S.T."/>
        </authorList>
    </citation>
    <scope>NUCLEOTIDE SEQUENCE</scope>
    <source>
        <strain evidence="5">X26</strain>
    </source>
</reference>
<evidence type="ECO:0000313" key="5">
    <source>
        <dbReference type="EMBL" id="MDZ5001662.1"/>
    </source>
</evidence>
<keyword evidence="3 5" id="KW-0560">Oxidoreductase</keyword>
<keyword evidence="2" id="KW-0641">Proline biosynthesis</keyword>
<evidence type="ECO:0000259" key="4">
    <source>
        <dbReference type="Pfam" id="PF03807"/>
    </source>
</evidence>
<dbReference type="Pfam" id="PF03807">
    <property type="entry name" value="F420_oxidored"/>
    <property type="match status" value="1"/>
</dbReference>
<comment type="caution">
    <text evidence="5">The sequence shown here is derived from an EMBL/GenBank/DDBJ whole genome shotgun (WGS) entry which is preliminary data.</text>
</comment>
<keyword evidence="2" id="KW-0028">Amino-acid biosynthesis</keyword>
<accession>A0AAW9ILM0</accession>
<evidence type="ECO:0000256" key="2">
    <source>
        <dbReference type="ARBA" id="ARBA00022650"/>
    </source>
</evidence>
<sequence>MNKKIGFIGCGNMGKAMLKGLLSSEEISSKDIIISTRSEESRDKILKEFEVKCTLSNIEVAKESEILFLAVKPNMYKQIIEEIKNFLKDDVIIISIA</sequence>
<name>A0AAW9ILM0_CLOPF</name>
<dbReference type="Proteomes" id="UP001291306">
    <property type="component" value="Unassembled WGS sequence"/>
</dbReference>
<organism evidence="5 6">
    <name type="scientific">Clostridium perfringens</name>
    <dbReference type="NCBI Taxonomy" id="1502"/>
    <lineage>
        <taxon>Bacteria</taxon>
        <taxon>Bacillati</taxon>
        <taxon>Bacillota</taxon>
        <taxon>Clostridia</taxon>
        <taxon>Eubacteriales</taxon>
        <taxon>Clostridiaceae</taxon>
        <taxon>Clostridium</taxon>
    </lineage>
</organism>
<proteinExistence type="inferred from homology"/>
<dbReference type="PANTHER" id="PTHR11645">
    <property type="entry name" value="PYRROLINE-5-CARBOXYLATE REDUCTASE"/>
    <property type="match status" value="1"/>
</dbReference>
<dbReference type="GO" id="GO:0004735">
    <property type="term" value="F:pyrroline-5-carboxylate reductase activity"/>
    <property type="evidence" value="ECO:0007669"/>
    <property type="project" value="UniProtKB-EC"/>
</dbReference>
<feature type="domain" description="Pyrroline-5-carboxylate reductase catalytic N-terminal" evidence="4">
    <location>
        <begin position="4"/>
        <end position="96"/>
    </location>
</feature>
<evidence type="ECO:0000256" key="3">
    <source>
        <dbReference type="ARBA" id="ARBA00023002"/>
    </source>
</evidence>
<evidence type="ECO:0000313" key="6">
    <source>
        <dbReference type="Proteomes" id="UP001291306"/>
    </source>
</evidence>
<dbReference type="GO" id="GO:0055129">
    <property type="term" value="P:L-proline biosynthetic process"/>
    <property type="evidence" value="ECO:0007669"/>
    <property type="project" value="TreeGrafter"/>
</dbReference>
<dbReference type="PANTHER" id="PTHR11645:SF0">
    <property type="entry name" value="PYRROLINE-5-CARBOXYLATE REDUCTASE 3"/>
    <property type="match status" value="1"/>
</dbReference>
<dbReference type="EMBL" id="WNVC01001664">
    <property type="protein sequence ID" value="MDZ5001662.1"/>
    <property type="molecule type" value="Genomic_DNA"/>
</dbReference>
<dbReference type="SUPFAM" id="SSF51735">
    <property type="entry name" value="NAD(P)-binding Rossmann-fold domains"/>
    <property type="match status" value="1"/>
</dbReference>
<gene>
    <name evidence="5" type="ORF">GNF79_21935</name>
</gene>
<comment type="similarity">
    <text evidence="1">Belongs to the pyrroline-5-carboxylate reductase family.</text>
</comment>